<organism evidence="1">
    <name type="scientific">Glycine max</name>
    <name type="common">Soybean</name>
    <name type="synonym">Glycine hispida</name>
    <dbReference type="NCBI Taxonomy" id="3847"/>
    <lineage>
        <taxon>Eukaryota</taxon>
        <taxon>Viridiplantae</taxon>
        <taxon>Streptophyta</taxon>
        <taxon>Embryophyta</taxon>
        <taxon>Tracheophyta</taxon>
        <taxon>Spermatophyta</taxon>
        <taxon>Magnoliopsida</taxon>
        <taxon>eudicotyledons</taxon>
        <taxon>Gunneridae</taxon>
        <taxon>Pentapetalae</taxon>
        <taxon>rosids</taxon>
        <taxon>fabids</taxon>
        <taxon>Fabales</taxon>
        <taxon>Fabaceae</taxon>
        <taxon>Papilionoideae</taxon>
        <taxon>50 kb inversion clade</taxon>
        <taxon>NPAAA clade</taxon>
        <taxon>indigoferoid/millettioid clade</taxon>
        <taxon>Phaseoleae</taxon>
        <taxon>Glycine</taxon>
        <taxon>Glycine subgen. Soja</taxon>
    </lineage>
</organism>
<protein>
    <submittedName>
        <fullName evidence="1 2">Uncharacterized protein</fullName>
    </submittedName>
</protein>
<reference evidence="1 2" key="1">
    <citation type="journal article" date="2010" name="Nature">
        <title>Genome sequence of the palaeopolyploid soybean.</title>
        <authorList>
            <person name="Schmutz J."/>
            <person name="Cannon S.B."/>
            <person name="Schlueter J."/>
            <person name="Ma J."/>
            <person name="Mitros T."/>
            <person name="Nelson W."/>
            <person name="Hyten D.L."/>
            <person name="Song Q."/>
            <person name="Thelen J.J."/>
            <person name="Cheng J."/>
            <person name="Xu D."/>
            <person name="Hellsten U."/>
            <person name="May G.D."/>
            <person name="Yu Y."/>
            <person name="Sakurai T."/>
            <person name="Umezawa T."/>
            <person name="Bhattacharyya M.K."/>
            <person name="Sandhu D."/>
            <person name="Valliyodan B."/>
            <person name="Lindquist E."/>
            <person name="Peto M."/>
            <person name="Grant D."/>
            <person name="Shu S."/>
            <person name="Goodstein D."/>
            <person name="Barry K."/>
            <person name="Futrell-Griggs M."/>
            <person name="Abernathy B."/>
            <person name="Du J."/>
            <person name="Tian Z."/>
            <person name="Zhu L."/>
            <person name="Gill N."/>
            <person name="Joshi T."/>
            <person name="Libault M."/>
            <person name="Sethuraman A."/>
            <person name="Zhang X.-C."/>
            <person name="Shinozaki K."/>
            <person name="Nguyen H.T."/>
            <person name="Wing R.A."/>
            <person name="Cregan P."/>
            <person name="Specht J."/>
            <person name="Grimwood J."/>
            <person name="Rokhsar D."/>
            <person name="Stacey G."/>
            <person name="Shoemaker R.C."/>
            <person name="Jackson S.A."/>
        </authorList>
    </citation>
    <scope>NUCLEOTIDE SEQUENCE [LARGE SCALE GENOMIC DNA]</scope>
    <source>
        <strain evidence="2">cv. Williams 82</strain>
        <tissue evidence="1">Callus</tissue>
    </source>
</reference>
<dbReference type="EnsemblPlants" id="KRH40088">
    <property type="protein sequence ID" value="KRH40088"/>
    <property type="gene ID" value="GLYMA_09G237400"/>
</dbReference>
<evidence type="ECO:0000313" key="1">
    <source>
        <dbReference type="EMBL" id="KRH40088.1"/>
    </source>
</evidence>
<reference evidence="2" key="2">
    <citation type="submission" date="2018-02" db="UniProtKB">
        <authorList>
            <consortium name="EnsemblPlants"/>
        </authorList>
    </citation>
    <scope>IDENTIFICATION</scope>
    <source>
        <strain evidence="2">Williams 82</strain>
    </source>
</reference>
<proteinExistence type="predicted"/>
<evidence type="ECO:0000313" key="2">
    <source>
        <dbReference type="EnsemblPlants" id="KRH40088"/>
    </source>
</evidence>
<dbReference type="Gramene" id="KRH40088">
    <property type="protein sequence ID" value="KRH40088"/>
    <property type="gene ID" value="GLYMA_09G237400"/>
</dbReference>
<gene>
    <name evidence="1" type="ORF">GLYMA_09G237400</name>
</gene>
<dbReference type="AlphaFoldDB" id="A0A0R0IJ61"/>
<dbReference type="InParanoid" id="A0A0R0IJ61"/>
<reference evidence="1" key="3">
    <citation type="submission" date="2018-07" db="EMBL/GenBank/DDBJ databases">
        <title>WGS assembly of Glycine max.</title>
        <authorList>
            <person name="Schmutz J."/>
            <person name="Cannon S."/>
            <person name="Schlueter J."/>
            <person name="Ma J."/>
            <person name="Mitros T."/>
            <person name="Nelson W."/>
            <person name="Hyten D."/>
            <person name="Song Q."/>
            <person name="Thelen J."/>
            <person name="Cheng J."/>
            <person name="Xu D."/>
            <person name="Hellsten U."/>
            <person name="May G."/>
            <person name="Yu Y."/>
            <person name="Sakurai T."/>
            <person name="Umezawa T."/>
            <person name="Bhattacharyya M."/>
            <person name="Sandhu D."/>
            <person name="Valliyodan B."/>
            <person name="Lindquist E."/>
            <person name="Peto M."/>
            <person name="Grant D."/>
            <person name="Shu S."/>
            <person name="Goodstein D."/>
            <person name="Barry K."/>
            <person name="Futrell-Griggs M."/>
            <person name="Abernathy B."/>
            <person name="Du J."/>
            <person name="Tian Z."/>
            <person name="Zhu L."/>
            <person name="Gill N."/>
            <person name="Joshi T."/>
            <person name="Libault M."/>
            <person name="Sethuraman A."/>
            <person name="Zhang X."/>
            <person name="Shinozaki K."/>
            <person name="Nguyen H."/>
            <person name="Wing R."/>
            <person name="Cregan P."/>
            <person name="Specht J."/>
            <person name="Grimwood J."/>
            <person name="Rokhsar D."/>
            <person name="Stacey G."/>
            <person name="Shoemaker R."/>
            <person name="Jackson S."/>
        </authorList>
    </citation>
    <scope>NUCLEOTIDE SEQUENCE</scope>
    <source>
        <tissue evidence="1">Callus</tissue>
    </source>
</reference>
<accession>A0A0R0IJ61</accession>
<sequence>MHKCYMGHEHKDAAHSKSCSMQHFHRSVIWSQKVGCGSHPQNHTTLIWQVEVMQLLHLSDCGYLKINRSCS</sequence>
<dbReference type="EMBL" id="CM000842">
    <property type="protein sequence ID" value="KRH40088.1"/>
    <property type="molecule type" value="Genomic_DNA"/>
</dbReference>
<dbReference type="Proteomes" id="UP000008827">
    <property type="component" value="Chromosome 9"/>
</dbReference>
<keyword evidence="3" id="KW-1185">Reference proteome</keyword>
<evidence type="ECO:0000313" key="3">
    <source>
        <dbReference type="Proteomes" id="UP000008827"/>
    </source>
</evidence>
<name>A0A0R0IJ61_SOYBN</name>